<evidence type="ECO:0000256" key="5">
    <source>
        <dbReference type="ARBA" id="ARBA00022989"/>
    </source>
</evidence>
<evidence type="ECO:0000256" key="7">
    <source>
        <dbReference type="SAM" id="Phobius"/>
    </source>
</evidence>
<feature type="transmembrane region" description="Helical" evidence="7">
    <location>
        <begin position="238"/>
        <end position="258"/>
    </location>
</feature>
<feature type="transmembrane region" description="Helical" evidence="7">
    <location>
        <begin position="152"/>
        <end position="169"/>
    </location>
</feature>
<dbReference type="GO" id="GO:0016413">
    <property type="term" value="F:O-acetyltransferase activity"/>
    <property type="evidence" value="ECO:0007669"/>
    <property type="project" value="TreeGrafter"/>
</dbReference>
<dbReference type="AlphaFoldDB" id="A0A0R2HAG2"/>
<comment type="caution">
    <text evidence="9">The sequence shown here is derived from an EMBL/GenBank/DDBJ whole genome shotgun (WGS) entry which is preliminary data.</text>
</comment>
<proteinExistence type="inferred from homology"/>
<keyword evidence="10" id="KW-1185">Reference proteome</keyword>
<comment type="subcellular location">
    <subcellularLocation>
        <location evidence="1">Cell membrane</location>
        <topology evidence="1">Multi-pass membrane protein</topology>
    </subcellularLocation>
</comment>
<dbReference type="Proteomes" id="UP000051992">
    <property type="component" value="Unassembled WGS sequence"/>
</dbReference>
<dbReference type="GO" id="GO:0005886">
    <property type="term" value="C:plasma membrane"/>
    <property type="evidence" value="ECO:0007669"/>
    <property type="project" value="UniProtKB-SubCell"/>
</dbReference>
<dbReference type="EMBL" id="JQBM01000001">
    <property type="protein sequence ID" value="KRN47084.1"/>
    <property type="molecule type" value="Genomic_DNA"/>
</dbReference>
<feature type="transmembrane region" description="Helical" evidence="7">
    <location>
        <begin position="304"/>
        <end position="325"/>
    </location>
</feature>
<protein>
    <submittedName>
        <fullName evidence="9">Cps1E protein</fullName>
    </submittedName>
</protein>
<evidence type="ECO:0000256" key="2">
    <source>
        <dbReference type="ARBA" id="ARBA00007400"/>
    </source>
</evidence>
<feature type="domain" description="Acyltransferase 3" evidence="8">
    <location>
        <begin position="6"/>
        <end position="320"/>
    </location>
</feature>
<feature type="transmembrane region" description="Helical" evidence="7">
    <location>
        <begin position="205"/>
        <end position="226"/>
    </location>
</feature>
<sequence length="338" mass="39162">MQKKRIHAIDIAKGMAILLVVFGHAVQGINSSEHLGFTTAWSSIYITKAVIYSFHMPAFFILSGLFVNHWLQKPTRVAFWDKVKRLVYPYFVWSIILGTIMQVVQKYTNGGLGFKEVIQAPIVPFSEYWYLYLLFFFFMTYLVVAKLCPRGYKPLLLIIGALLFIGYPFFPDVWILIKFSKFFIFFALGTYLLEFFTAEEKRNHTWIGFGLSTGAFIFVETLYILILRANHVVLSNYTWFFTAIIGTAMLCFAAKLIATQANHRSVRALEYTGVISMQIYVMHIIPLAGTRIFLLRFVHVTNLWLVAMIIFMVALIFSYLGSYIIKRCHLNEWLFAEK</sequence>
<feature type="transmembrane region" description="Helical" evidence="7">
    <location>
        <begin position="279"/>
        <end position="298"/>
    </location>
</feature>
<evidence type="ECO:0000256" key="4">
    <source>
        <dbReference type="ARBA" id="ARBA00022692"/>
    </source>
</evidence>
<keyword evidence="4 7" id="KW-0812">Transmembrane</keyword>
<keyword evidence="5 7" id="KW-1133">Transmembrane helix</keyword>
<organism evidence="9 10">
    <name type="scientific">Weissella viridescens</name>
    <name type="common">Lactobacillus viridescens</name>
    <dbReference type="NCBI Taxonomy" id="1629"/>
    <lineage>
        <taxon>Bacteria</taxon>
        <taxon>Bacillati</taxon>
        <taxon>Bacillota</taxon>
        <taxon>Bacilli</taxon>
        <taxon>Lactobacillales</taxon>
        <taxon>Lactobacillaceae</taxon>
        <taxon>Weissella</taxon>
    </lineage>
</organism>
<dbReference type="PATRIC" id="fig|1629.5.peg.358"/>
<accession>A0A0R2HAG2</accession>
<comment type="similarity">
    <text evidence="2">Belongs to the acyltransferase 3 family.</text>
</comment>
<evidence type="ECO:0000313" key="10">
    <source>
        <dbReference type="Proteomes" id="UP000051992"/>
    </source>
</evidence>
<dbReference type="RefSeq" id="WP_057744172.1">
    <property type="nucleotide sequence ID" value="NZ_BJLU01000003.1"/>
</dbReference>
<keyword evidence="6 7" id="KW-0472">Membrane</keyword>
<feature type="transmembrane region" description="Helical" evidence="7">
    <location>
        <begin position="128"/>
        <end position="145"/>
    </location>
</feature>
<evidence type="ECO:0000256" key="1">
    <source>
        <dbReference type="ARBA" id="ARBA00004651"/>
    </source>
</evidence>
<evidence type="ECO:0000259" key="8">
    <source>
        <dbReference type="Pfam" id="PF01757"/>
    </source>
</evidence>
<dbReference type="PANTHER" id="PTHR40074:SF4">
    <property type="entry name" value="INNER MEMBRANE PROTEIN YCFT"/>
    <property type="match status" value="1"/>
</dbReference>
<feature type="transmembrane region" description="Helical" evidence="7">
    <location>
        <begin position="44"/>
        <end position="67"/>
    </location>
</feature>
<feature type="transmembrane region" description="Helical" evidence="7">
    <location>
        <begin position="87"/>
        <end position="108"/>
    </location>
</feature>
<feature type="transmembrane region" description="Helical" evidence="7">
    <location>
        <begin position="175"/>
        <end position="193"/>
    </location>
</feature>
<dbReference type="InterPro" id="IPR002656">
    <property type="entry name" value="Acyl_transf_3_dom"/>
</dbReference>
<evidence type="ECO:0000256" key="6">
    <source>
        <dbReference type="ARBA" id="ARBA00023136"/>
    </source>
</evidence>
<dbReference type="GeneID" id="86899492"/>
<gene>
    <name evidence="9" type="ORF">IV50_GL000354</name>
</gene>
<dbReference type="OrthoDB" id="6623990at2"/>
<keyword evidence="3" id="KW-1003">Cell membrane</keyword>
<dbReference type="Pfam" id="PF01757">
    <property type="entry name" value="Acyl_transf_3"/>
    <property type="match status" value="1"/>
</dbReference>
<evidence type="ECO:0000313" key="9">
    <source>
        <dbReference type="EMBL" id="KRN47084.1"/>
    </source>
</evidence>
<evidence type="ECO:0000256" key="3">
    <source>
        <dbReference type="ARBA" id="ARBA00022475"/>
    </source>
</evidence>
<dbReference type="PANTHER" id="PTHR40074">
    <property type="entry name" value="O-ACETYLTRANSFERASE WECH"/>
    <property type="match status" value="1"/>
</dbReference>
<name>A0A0R2HAG2_WEIVI</name>
<reference evidence="9 10" key="1">
    <citation type="journal article" date="2015" name="Genome Announc.">
        <title>Expanding the biotechnology potential of lactobacilli through comparative genomics of 213 strains and associated genera.</title>
        <authorList>
            <person name="Sun Z."/>
            <person name="Harris H.M."/>
            <person name="McCann A."/>
            <person name="Guo C."/>
            <person name="Argimon S."/>
            <person name="Zhang W."/>
            <person name="Yang X."/>
            <person name="Jeffery I.B."/>
            <person name="Cooney J.C."/>
            <person name="Kagawa T.F."/>
            <person name="Liu W."/>
            <person name="Song Y."/>
            <person name="Salvetti E."/>
            <person name="Wrobel A."/>
            <person name="Rasinkangas P."/>
            <person name="Parkhill J."/>
            <person name="Rea M.C."/>
            <person name="O'Sullivan O."/>
            <person name="Ritari J."/>
            <person name="Douillard F.P."/>
            <person name="Paul Ross R."/>
            <person name="Yang R."/>
            <person name="Briner A.E."/>
            <person name="Felis G.E."/>
            <person name="de Vos W.M."/>
            <person name="Barrangou R."/>
            <person name="Klaenhammer T.R."/>
            <person name="Caufield P.W."/>
            <person name="Cui Y."/>
            <person name="Zhang H."/>
            <person name="O'Toole P.W."/>
        </authorList>
    </citation>
    <scope>NUCLEOTIDE SEQUENCE [LARGE SCALE GENOMIC DNA]</scope>
    <source>
        <strain evidence="9 10">DSM 20410</strain>
    </source>
</reference>
<dbReference type="GO" id="GO:0009246">
    <property type="term" value="P:enterobacterial common antigen biosynthetic process"/>
    <property type="evidence" value="ECO:0007669"/>
    <property type="project" value="TreeGrafter"/>
</dbReference>